<name>A0ABZ2PDH3_9NOCA</name>
<accession>A0ABZ2PDH3</accession>
<proteinExistence type="predicted"/>
<dbReference type="Proteomes" id="UP001432000">
    <property type="component" value="Chromosome"/>
</dbReference>
<sequence>MPPQGRSGLPQSGCLSAGREDYSDADLDAADRVMNSFTATL</sequence>
<dbReference type="RefSeq" id="WP_338886146.1">
    <property type="nucleotide sequence ID" value="NZ_CP147846.1"/>
</dbReference>
<organism evidence="1 2">
    <name type="scientific">Rhodococcus sovatensis</name>
    <dbReference type="NCBI Taxonomy" id="1805840"/>
    <lineage>
        <taxon>Bacteria</taxon>
        <taxon>Bacillati</taxon>
        <taxon>Actinomycetota</taxon>
        <taxon>Actinomycetes</taxon>
        <taxon>Mycobacteriales</taxon>
        <taxon>Nocardiaceae</taxon>
        <taxon>Rhodococcus</taxon>
    </lineage>
</organism>
<evidence type="ECO:0000313" key="1">
    <source>
        <dbReference type="EMBL" id="WXG66702.1"/>
    </source>
</evidence>
<protein>
    <submittedName>
        <fullName evidence="1">Uncharacterized protein</fullName>
    </submittedName>
</protein>
<keyword evidence="2" id="KW-1185">Reference proteome</keyword>
<dbReference type="EMBL" id="CP147846">
    <property type="protein sequence ID" value="WXG66702.1"/>
    <property type="molecule type" value="Genomic_DNA"/>
</dbReference>
<evidence type="ECO:0000313" key="2">
    <source>
        <dbReference type="Proteomes" id="UP001432000"/>
    </source>
</evidence>
<reference evidence="1 2" key="1">
    <citation type="submission" date="2024-03" db="EMBL/GenBank/DDBJ databases">
        <title>Natural products discovery in diverse microorganisms through a two-stage MS feature dereplication strategy.</title>
        <authorList>
            <person name="Zhang R."/>
        </authorList>
    </citation>
    <scope>NUCLEOTIDE SEQUENCE [LARGE SCALE GENOMIC DNA]</scope>
    <source>
        <strain evidence="1 2">18930</strain>
    </source>
</reference>
<gene>
    <name evidence="1" type="ORF">WDS16_15570</name>
</gene>